<dbReference type="PANTHER" id="PTHR30055:SF237">
    <property type="entry name" value="TRANSCRIPTIONAL REPRESSOR MCE3R"/>
    <property type="match status" value="1"/>
</dbReference>
<name>A0A4Q7KHR3_9PSEU</name>
<evidence type="ECO:0000259" key="3">
    <source>
        <dbReference type="PROSITE" id="PS50977"/>
    </source>
</evidence>
<evidence type="ECO:0000313" key="4">
    <source>
        <dbReference type="EMBL" id="RZS34833.1"/>
    </source>
</evidence>
<evidence type="ECO:0000256" key="1">
    <source>
        <dbReference type="ARBA" id="ARBA00023125"/>
    </source>
</evidence>
<dbReference type="GO" id="GO:0000976">
    <property type="term" value="F:transcription cis-regulatory region binding"/>
    <property type="evidence" value="ECO:0007669"/>
    <property type="project" value="TreeGrafter"/>
</dbReference>
<dbReference type="InterPro" id="IPR036271">
    <property type="entry name" value="Tet_transcr_reg_TetR-rel_C_sf"/>
</dbReference>
<dbReference type="EMBL" id="SGWQ01000008">
    <property type="protein sequence ID" value="RZS34833.1"/>
    <property type="molecule type" value="Genomic_DNA"/>
</dbReference>
<keyword evidence="5" id="KW-1185">Reference proteome</keyword>
<dbReference type="PANTHER" id="PTHR30055">
    <property type="entry name" value="HTH-TYPE TRANSCRIPTIONAL REGULATOR RUTR"/>
    <property type="match status" value="1"/>
</dbReference>
<dbReference type="Gene3D" id="1.10.357.10">
    <property type="entry name" value="Tetracycline Repressor, domain 2"/>
    <property type="match status" value="1"/>
</dbReference>
<proteinExistence type="predicted"/>
<dbReference type="Pfam" id="PF00440">
    <property type="entry name" value="TetR_N"/>
    <property type="match status" value="1"/>
</dbReference>
<dbReference type="InterPro" id="IPR009057">
    <property type="entry name" value="Homeodomain-like_sf"/>
</dbReference>
<comment type="caution">
    <text evidence="4">The sequence shown here is derived from an EMBL/GenBank/DDBJ whole genome shotgun (WGS) entry which is preliminary data.</text>
</comment>
<reference evidence="4 5" key="1">
    <citation type="submission" date="2019-02" db="EMBL/GenBank/DDBJ databases">
        <title>Genomic Encyclopedia of Type Strains, Phase IV (KMG-IV): sequencing the most valuable type-strain genomes for metagenomic binning, comparative biology and taxonomic classification.</title>
        <authorList>
            <person name="Goeker M."/>
        </authorList>
    </citation>
    <scope>NUCLEOTIDE SEQUENCE [LARGE SCALE GENOMIC DNA]</scope>
    <source>
        <strain evidence="4 5">DSM 101727</strain>
    </source>
</reference>
<feature type="DNA-binding region" description="H-T-H motif" evidence="2">
    <location>
        <begin position="26"/>
        <end position="45"/>
    </location>
</feature>
<evidence type="ECO:0000256" key="2">
    <source>
        <dbReference type="PROSITE-ProRule" id="PRU00335"/>
    </source>
</evidence>
<evidence type="ECO:0000313" key="5">
    <source>
        <dbReference type="Proteomes" id="UP000294257"/>
    </source>
</evidence>
<dbReference type="InterPro" id="IPR050109">
    <property type="entry name" value="HTH-type_TetR-like_transc_reg"/>
</dbReference>
<dbReference type="PROSITE" id="PS50977">
    <property type="entry name" value="HTH_TETR_2"/>
    <property type="match status" value="1"/>
</dbReference>
<protein>
    <submittedName>
        <fullName evidence="4">TetR family transcriptional regulator</fullName>
    </submittedName>
</protein>
<dbReference type="SUPFAM" id="SSF46689">
    <property type="entry name" value="Homeodomain-like"/>
    <property type="match status" value="1"/>
</dbReference>
<gene>
    <name evidence="4" type="ORF">EV193_108182</name>
</gene>
<dbReference type="SUPFAM" id="SSF48498">
    <property type="entry name" value="Tetracyclin repressor-like, C-terminal domain"/>
    <property type="match status" value="1"/>
</dbReference>
<keyword evidence="1 2" id="KW-0238">DNA-binding</keyword>
<dbReference type="InterPro" id="IPR001647">
    <property type="entry name" value="HTH_TetR"/>
</dbReference>
<feature type="domain" description="HTH tetR-type" evidence="3">
    <location>
        <begin position="3"/>
        <end position="63"/>
    </location>
</feature>
<dbReference type="Proteomes" id="UP000294257">
    <property type="component" value="Unassembled WGS sequence"/>
</dbReference>
<organism evidence="4 5">
    <name type="scientific">Herbihabitans rhizosphaerae</name>
    <dbReference type="NCBI Taxonomy" id="1872711"/>
    <lineage>
        <taxon>Bacteria</taxon>
        <taxon>Bacillati</taxon>
        <taxon>Actinomycetota</taxon>
        <taxon>Actinomycetes</taxon>
        <taxon>Pseudonocardiales</taxon>
        <taxon>Pseudonocardiaceae</taxon>
        <taxon>Herbihabitans</taxon>
    </lineage>
</organism>
<dbReference type="PRINTS" id="PR00455">
    <property type="entry name" value="HTHTETR"/>
</dbReference>
<dbReference type="GO" id="GO:0003700">
    <property type="term" value="F:DNA-binding transcription factor activity"/>
    <property type="evidence" value="ECO:0007669"/>
    <property type="project" value="TreeGrafter"/>
</dbReference>
<accession>A0A4Q7KHR3</accession>
<dbReference type="AlphaFoldDB" id="A0A4Q7KHR3"/>
<sequence length="188" mass="20321">MRRRTRDDWTAAALEALADGGLAAVAIEPLAARVGATKGSAYWHFPNREALVTATLERWERDHTEAVIDMVEAEGGDPATRLRRLFGAVLDPAHGPHVELALLSTSDDPLVAAAVSRVNERRIGYLARLLGQLGFARAQARRRAVLAYSVYLGQAQLMRATPGVLPQGKAARRAHLDDVLTTMLAAPV</sequence>